<feature type="compositionally biased region" description="Low complexity" evidence="4">
    <location>
        <begin position="119"/>
        <end position="129"/>
    </location>
</feature>
<dbReference type="Proteomes" id="UP000278422">
    <property type="component" value="Unassembled WGS sequence"/>
</dbReference>
<feature type="region of interest" description="Disordered" evidence="4">
    <location>
        <begin position="631"/>
        <end position="651"/>
    </location>
</feature>
<dbReference type="PANTHER" id="PTHR40082:SF1">
    <property type="entry name" value="BLR5956 PROTEIN"/>
    <property type="match status" value="1"/>
</dbReference>
<dbReference type="SUPFAM" id="SSF53790">
    <property type="entry name" value="Tetrapyrrole methylase"/>
    <property type="match status" value="2"/>
</dbReference>
<evidence type="ECO:0000256" key="4">
    <source>
        <dbReference type="SAM" id="MobiDB-lite"/>
    </source>
</evidence>
<dbReference type="InterPro" id="IPR036108">
    <property type="entry name" value="4pyrrol_syn_uPrphyn_synt_sf"/>
</dbReference>
<reference evidence="7 8" key="1">
    <citation type="submission" date="2018-01" db="EMBL/GenBank/DDBJ databases">
        <title>Twenty Corynebacterium bovis Genomes.</title>
        <authorList>
            <person name="Gulvik C.A."/>
        </authorList>
    </citation>
    <scope>NUCLEOTIDE SEQUENCE [LARGE SCALE GENOMIC DNA]</scope>
    <source>
        <strain evidence="7 8">16-2004</strain>
    </source>
</reference>
<dbReference type="EMBL" id="PQNQ01000024">
    <property type="protein sequence ID" value="RRQ03105.1"/>
    <property type="molecule type" value="Genomic_DNA"/>
</dbReference>
<sequence length="651" mass="67305">MTTAGITPPGQGRVLFVGAGPGNPELLTVRARDVLENTAHAWVDPAVSTAVRSLIASALPVPQEKLDAAQQAWEAEVEAARESGARRRPPRPTPPTAAETVLVPPAGTCGDAACPGADAAGAAGTTGAAGTAGTGPGSDAATGTDTATGTGTATDAAASPESGPADAHVHCEAGERVEHLSAAELVRAMVAVTREGGDVVRLVAGNPVSNPAVMAELQEVAALGVEFQVVPGMTGGGAVPAFTGIGTAGGFTEADVRSGRATGSENGGDVDWDQLAAAPMPLILTAGPDDLPVIAGELTSRGLAASTPATVTVHGTTRRQRTYDTILENLTSLPAVTGQTLRDEDLPDELVVTLGAQVGSRSKYSWWENRALYGWTVLVPRAKNQAGPMSARLAAHGAIPMEVPTISVEPPRSPAQMERAVKGLVDGRYHWIVFTSVNAVKAVWDKFTEFGLDARALAGVRVAAVGTKTAQAVRDLGITPELLPKDNARNASGLVDVFPPYDPDLDLVDRVLLPRADIATDVLVDGLLALGWEVEDVVAYRTVRAAPPSPEIRDMIKTGGFDAVCFTSSSTVKNLVGIAGKPHARTIIACIGPMAAQTAREHGLRVDVMPEQAGVPELVDALADHVAHLRAEGQLPAPRKRRRKRRPTTGA</sequence>
<dbReference type="GO" id="GO:0008168">
    <property type="term" value="F:methyltransferase activity"/>
    <property type="evidence" value="ECO:0007669"/>
    <property type="project" value="UniProtKB-KW"/>
</dbReference>
<proteinExistence type="predicted"/>
<evidence type="ECO:0000256" key="3">
    <source>
        <dbReference type="ARBA" id="ARBA00022691"/>
    </source>
</evidence>
<name>A0A426Q3D9_9CORY</name>
<feature type="domain" description="Tetrapyrrole biosynthesis uroporphyrinogen III synthase" evidence="6">
    <location>
        <begin position="389"/>
        <end position="619"/>
    </location>
</feature>
<dbReference type="FunFam" id="3.40.50.10090:FF:000002">
    <property type="entry name" value="Bifunctional uroporphyrinogen-III C-methyltransferase/uroporphyrinogen-III synthase"/>
    <property type="match status" value="1"/>
</dbReference>
<feature type="region of interest" description="Disordered" evidence="4">
    <location>
        <begin position="70"/>
        <end position="104"/>
    </location>
</feature>
<dbReference type="GO" id="GO:0004852">
    <property type="term" value="F:uroporphyrinogen-III synthase activity"/>
    <property type="evidence" value="ECO:0007669"/>
    <property type="project" value="InterPro"/>
</dbReference>
<gene>
    <name evidence="7" type="ORF">CXF42_08270</name>
</gene>
<comment type="caution">
    <text evidence="7">The sequence shown here is derived from an EMBL/GenBank/DDBJ whole genome shotgun (WGS) entry which is preliminary data.</text>
</comment>
<protein>
    <submittedName>
        <fullName evidence="7">Bifunctional uroporphyrinogen-III C-methyltransferase/uroporphyrinogen-III synthase</fullName>
    </submittedName>
</protein>
<organism evidence="7 8">
    <name type="scientific">Corynebacterium bovis</name>
    <dbReference type="NCBI Taxonomy" id="36808"/>
    <lineage>
        <taxon>Bacteria</taxon>
        <taxon>Bacillati</taxon>
        <taxon>Actinomycetota</taxon>
        <taxon>Actinomycetes</taxon>
        <taxon>Mycobacteriales</taxon>
        <taxon>Corynebacteriaceae</taxon>
        <taxon>Corynebacterium</taxon>
    </lineage>
</organism>
<dbReference type="Pfam" id="PF00590">
    <property type="entry name" value="TP_methylase"/>
    <property type="match status" value="2"/>
</dbReference>
<accession>A0A426Q3D9</accession>
<evidence type="ECO:0000313" key="8">
    <source>
        <dbReference type="Proteomes" id="UP000278422"/>
    </source>
</evidence>
<evidence type="ECO:0000256" key="2">
    <source>
        <dbReference type="ARBA" id="ARBA00022679"/>
    </source>
</evidence>
<dbReference type="InterPro" id="IPR014776">
    <property type="entry name" value="4pyrrole_Mease_sub2"/>
</dbReference>
<dbReference type="InterPro" id="IPR035996">
    <property type="entry name" value="4pyrrol_Methylase_sf"/>
</dbReference>
<dbReference type="InterPro" id="IPR014777">
    <property type="entry name" value="4pyrrole_Mease_sub1"/>
</dbReference>
<dbReference type="Gene3D" id="3.30.950.10">
    <property type="entry name" value="Methyltransferase, Cobalt-precorrin-4 Transmethylase, Domain 2"/>
    <property type="match status" value="1"/>
</dbReference>
<feature type="domain" description="Tetrapyrrole methylase" evidence="5">
    <location>
        <begin position="14"/>
        <end position="81"/>
    </location>
</feature>
<dbReference type="GO" id="GO:0032259">
    <property type="term" value="P:methylation"/>
    <property type="evidence" value="ECO:0007669"/>
    <property type="project" value="UniProtKB-KW"/>
</dbReference>
<dbReference type="PANTHER" id="PTHR40082">
    <property type="entry name" value="BLR5956 PROTEIN"/>
    <property type="match status" value="1"/>
</dbReference>
<dbReference type="FunFam" id="3.40.50.10090:FF:000001">
    <property type="entry name" value="Bifunctional uroporphyrinogen-III C-methyltransferase/uroporphyrinogen-III synthase"/>
    <property type="match status" value="1"/>
</dbReference>
<feature type="region of interest" description="Disordered" evidence="4">
    <location>
        <begin position="119"/>
        <end position="167"/>
    </location>
</feature>
<dbReference type="InterPro" id="IPR003754">
    <property type="entry name" value="4pyrrol_synth_uPrphyn_synth"/>
</dbReference>
<dbReference type="RefSeq" id="WP_125174815.1">
    <property type="nucleotide sequence ID" value="NZ_PQNN01000018.1"/>
</dbReference>
<dbReference type="CDD" id="cd06578">
    <property type="entry name" value="HemD"/>
    <property type="match status" value="1"/>
</dbReference>
<evidence type="ECO:0000256" key="1">
    <source>
        <dbReference type="ARBA" id="ARBA00022603"/>
    </source>
</evidence>
<keyword evidence="8" id="KW-1185">Reference proteome</keyword>
<dbReference type="AlphaFoldDB" id="A0A426Q3D9"/>
<dbReference type="InterPro" id="IPR039793">
    <property type="entry name" value="UROS/Hem4"/>
</dbReference>
<keyword evidence="3" id="KW-0949">S-adenosyl-L-methionine</keyword>
<evidence type="ECO:0000313" key="7">
    <source>
        <dbReference type="EMBL" id="RRQ03105.1"/>
    </source>
</evidence>
<dbReference type="Gene3D" id="3.40.50.10090">
    <property type="match status" value="2"/>
</dbReference>
<dbReference type="PROSITE" id="PS00839">
    <property type="entry name" value="SUMT_1"/>
    <property type="match status" value="1"/>
</dbReference>
<evidence type="ECO:0000259" key="5">
    <source>
        <dbReference type="Pfam" id="PF00590"/>
    </source>
</evidence>
<dbReference type="Pfam" id="PF02602">
    <property type="entry name" value="HEM4"/>
    <property type="match status" value="1"/>
</dbReference>
<dbReference type="Gene3D" id="3.40.1010.10">
    <property type="entry name" value="Cobalt-precorrin-4 Transmethylase, Domain 1"/>
    <property type="match status" value="2"/>
</dbReference>
<dbReference type="SUPFAM" id="SSF69618">
    <property type="entry name" value="HemD-like"/>
    <property type="match status" value="1"/>
</dbReference>
<dbReference type="InterPro" id="IPR000878">
    <property type="entry name" value="4pyrrol_Mease"/>
</dbReference>
<keyword evidence="2 7" id="KW-0808">Transferase</keyword>
<feature type="compositionally biased region" description="Basic residues" evidence="4">
    <location>
        <begin position="638"/>
        <end position="651"/>
    </location>
</feature>
<evidence type="ECO:0000259" key="6">
    <source>
        <dbReference type="Pfam" id="PF02602"/>
    </source>
</evidence>
<dbReference type="GO" id="GO:0006780">
    <property type="term" value="P:uroporphyrinogen III biosynthetic process"/>
    <property type="evidence" value="ECO:0007669"/>
    <property type="project" value="InterPro"/>
</dbReference>
<feature type="compositionally biased region" description="Low complexity" evidence="4">
    <location>
        <begin position="137"/>
        <end position="160"/>
    </location>
</feature>
<keyword evidence="1 7" id="KW-0489">Methyltransferase</keyword>
<dbReference type="InterPro" id="IPR003043">
    <property type="entry name" value="Uropor_MeTrfase_CS"/>
</dbReference>
<feature type="domain" description="Tetrapyrrole methylase" evidence="5">
    <location>
        <begin position="173"/>
        <end position="330"/>
    </location>
</feature>